<evidence type="ECO:0000256" key="8">
    <source>
        <dbReference type="ARBA" id="ARBA00047899"/>
    </source>
</evidence>
<evidence type="ECO:0000256" key="1">
    <source>
        <dbReference type="ARBA" id="ARBA00010886"/>
    </source>
</evidence>
<dbReference type="Pfam" id="PF00069">
    <property type="entry name" value="Pkinase"/>
    <property type="match status" value="1"/>
</dbReference>
<keyword evidence="15" id="KW-1185">Reference proteome</keyword>
<dbReference type="EMBL" id="CAMPGE010000441">
    <property type="protein sequence ID" value="CAI2359189.1"/>
    <property type="molecule type" value="Genomic_DNA"/>
</dbReference>
<feature type="region of interest" description="Disordered" evidence="12">
    <location>
        <begin position="305"/>
        <end position="443"/>
    </location>
</feature>
<feature type="region of interest" description="Disordered" evidence="12">
    <location>
        <begin position="606"/>
        <end position="632"/>
    </location>
</feature>
<accession>A0AAD1X371</accession>
<feature type="domain" description="Protein kinase" evidence="13">
    <location>
        <begin position="13"/>
        <end position="269"/>
    </location>
</feature>
<evidence type="ECO:0000256" key="11">
    <source>
        <dbReference type="SAM" id="Coils"/>
    </source>
</evidence>
<evidence type="ECO:0000313" key="15">
    <source>
        <dbReference type="Proteomes" id="UP001295684"/>
    </source>
</evidence>
<comment type="catalytic activity">
    <reaction evidence="9">
        <text>L-seryl-[protein] + ATP = O-phospho-L-seryl-[protein] + ADP + H(+)</text>
        <dbReference type="Rhea" id="RHEA:17989"/>
        <dbReference type="Rhea" id="RHEA-COMP:9863"/>
        <dbReference type="Rhea" id="RHEA-COMP:11604"/>
        <dbReference type="ChEBI" id="CHEBI:15378"/>
        <dbReference type="ChEBI" id="CHEBI:29999"/>
        <dbReference type="ChEBI" id="CHEBI:30616"/>
        <dbReference type="ChEBI" id="CHEBI:83421"/>
        <dbReference type="ChEBI" id="CHEBI:456216"/>
        <dbReference type="EC" id="2.7.11.1"/>
    </reaction>
</comment>
<feature type="binding site" evidence="10">
    <location>
        <position position="42"/>
    </location>
    <ligand>
        <name>ATP</name>
        <dbReference type="ChEBI" id="CHEBI:30616"/>
    </ligand>
</feature>
<comment type="catalytic activity">
    <reaction evidence="8">
        <text>L-threonyl-[protein] + ATP = O-phospho-L-threonyl-[protein] + ADP + H(+)</text>
        <dbReference type="Rhea" id="RHEA:46608"/>
        <dbReference type="Rhea" id="RHEA-COMP:11060"/>
        <dbReference type="Rhea" id="RHEA-COMP:11605"/>
        <dbReference type="ChEBI" id="CHEBI:15378"/>
        <dbReference type="ChEBI" id="CHEBI:30013"/>
        <dbReference type="ChEBI" id="CHEBI:30616"/>
        <dbReference type="ChEBI" id="CHEBI:61977"/>
        <dbReference type="ChEBI" id="CHEBI:456216"/>
        <dbReference type="EC" id="2.7.11.1"/>
    </reaction>
</comment>
<dbReference type="GO" id="GO:0005524">
    <property type="term" value="F:ATP binding"/>
    <property type="evidence" value="ECO:0007669"/>
    <property type="project" value="UniProtKB-UniRule"/>
</dbReference>
<feature type="compositionally biased region" description="Acidic residues" evidence="12">
    <location>
        <begin position="311"/>
        <end position="325"/>
    </location>
</feature>
<dbReference type="PROSITE" id="PS00107">
    <property type="entry name" value="PROTEIN_KINASE_ATP"/>
    <property type="match status" value="1"/>
</dbReference>
<dbReference type="InterPro" id="IPR000719">
    <property type="entry name" value="Prot_kinase_dom"/>
</dbReference>
<name>A0AAD1X371_EUPCR</name>
<feature type="compositionally biased region" description="Polar residues" evidence="12">
    <location>
        <begin position="618"/>
        <end position="632"/>
    </location>
</feature>
<dbReference type="PANTHER" id="PTHR44899:SF3">
    <property type="entry name" value="SERINE_THREONINE-PROTEIN KINASE NEK1"/>
    <property type="match status" value="1"/>
</dbReference>
<evidence type="ECO:0000256" key="5">
    <source>
        <dbReference type="ARBA" id="ARBA00022741"/>
    </source>
</evidence>
<dbReference type="FunFam" id="3.30.200.20:FF:000097">
    <property type="entry name" value="Probable serine/threonine-protein kinase nek1"/>
    <property type="match status" value="1"/>
</dbReference>
<proteinExistence type="inferred from homology"/>
<dbReference type="InterPro" id="IPR011009">
    <property type="entry name" value="Kinase-like_dom_sf"/>
</dbReference>
<dbReference type="EC" id="2.7.11.1" evidence="2"/>
<dbReference type="SUPFAM" id="SSF56112">
    <property type="entry name" value="Protein kinase-like (PK-like)"/>
    <property type="match status" value="1"/>
</dbReference>
<dbReference type="PROSITE" id="PS50011">
    <property type="entry name" value="PROTEIN_KINASE_DOM"/>
    <property type="match status" value="1"/>
</dbReference>
<keyword evidence="5 10" id="KW-0547">Nucleotide-binding</keyword>
<keyword evidence="6" id="KW-0418">Kinase</keyword>
<evidence type="ECO:0000256" key="2">
    <source>
        <dbReference type="ARBA" id="ARBA00012513"/>
    </source>
</evidence>
<dbReference type="InterPro" id="IPR008271">
    <property type="entry name" value="Ser/Thr_kinase_AS"/>
</dbReference>
<evidence type="ECO:0000256" key="9">
    <source>
        <dbReference type="ARBA" id="ARBA00048679"/>
    </source>
</evidence>
<dbReference type="Proteomes" id="UP001295684">
    <property type="component" value="Unassembled WGS sequence"/>
</dbReference>
<gene>
    <name evidence="14" type="ORF">ECRASSUSDP1_LOCUS474</name>
</gene>
<dbReference type="GO" id="GO:0004674">
    <property type="term" value="F:protein serine/threonine kinase activity"/>
    <property type="evidence" value="ECO:0007669"/>
    <property type="project" value="UniProtKB-KW"/>
</dbReference>
<keyword evidence="3" id="KW-0723">Serine/threonine-protein kinase</keyword>
<dbReference type="SMART" id="SM00220">
    <property type="entry name" value="S_TKc"/>
    <property type="match status" value="1"/>
</dbReference>
<dbReference type="InterPro" id="IPR051131">
    <property type="entry name" value="NEK_Ser/Thr_kinase_NIMA"/>
</dbReference>
<evidence type="ECO:0000256" key="4">
    <source>
        <dbReference type="ARBA" id="ARBA00022679"/>
    </source>
</evidence>
<protein>
    <recommendedName>
        <fullName evidence="2">non-specific serine/threonine protein kinase</fullName>
        <ecNumber evidence="2">2.7.11.1</ecNumber>
    </recommendedName>
</protein>
<comment type="caution">
    <text evidence="14">The sequence shown here is derived from an EMBL/GenBank/DDBJ whole genome shotgun (WGS) entry which is preliminary data.</text>
</comment>
<feature type="compositionally biased region" description="Basic residues" evidence="12">
    <location>
        <begin position="398"/>
        <end position="412"/>
    </location>
</feature>
<evidence type="ECO:0000256" key="6">
    <source>
        <dbReference type="ARBA" id="ARBA00022777"/>
    </source>
</evidence>
<feature type="compositionally biased region" description="Polar residues" evidence="12">
    <location>
        <begin position="579"/>
        <end position="591"/>
    </location>
</feature>
<keyword evidence="11" id="KW-0175">Coiled coil</keyword>
<dbReference type="AlphaFoldDB" id="A0AAD1X371"/>
<dbReference type="InterPro" id="IPR017441">
    <property type="entry name" value="Protein_kinase_ATP_BS"/>
</dbReference>
<comment type="similarity">
    <text evidence="1">Belongs to the protein kinase superfamily. NEK Ser/Thr protein kinase family. NIMA subfamily.</text>
</comment>
<evidence type="ECO:0000256" key="7">
    <source>
        <dbReference type="ARBA" id="ARBA00022840"/>
    </source>
</evidence>
<dbReference type="PANTHER" id="PTHR44899">
    <property type="entry name" value="CAMK FAMILY PROTEIN KINASE"/>
    <property type="match status" value="1"/>
</dbReference>
<dbReference type="Gene3D" id="1.10.510.10">
    <property type="entry name" value="Transferase(Phosphotransferase) domain 1"/>
    <property type="match status" value="1"/>
</dbReference>
<reference evidence="14" key="1">
    <citation type="submission" date="2023-07" db="EMBL/GenBank/DDBJ databases">
        <authorList>
            <consortium name="AG Swart"/>
            <person name="Singh M."/>
            <person name="Singh A."/>
            <person name="Seah K."/>
            <person name="Emmerich C."/>
        </authorList>
    </citation>
    <scope>NUCLEOTIDE SEQUENCE</scope>
    <source>
        <strain evidence="14">DP1</strain>
    </source>
</reference>
<organism evidence="14 15">
    <name type="scientific">Euplotes crassus</name>
    <dbReference type="NCBI Taxonomy" id="5936"/>
    <lineage>
        <taxon>Eukaryota</taxon>
        <taxon>Sar</taxon>
        <taxon>Alveolata</taxon>
        <taxon>Ciliophora</taxon>
        <taxon>Intramacronucleata</taxon>
        <taxon>Spirotrichea</taxon>
        <taxon>Hypotrichia</taxon>
        <taxon>Euplotida</taxon>
        <taxon>Euplotidae</taxon>
        <taxon>Moneuplotes</taxon>
    </lineage>
</organism>
<evidence type="ECO:0000256" key="12">
    <source>
        <dbReference type="SAM" id="MobiDB-lite"/>
    </source>
</evidence>
<evidence type="ECO:0000259" key="13">
    <source>
        <dbReference type="PROSITE" id="PS50011"/>
    </source>
</evidence>
<dbReference type="Gene3D" id="3.30.200.20">
    <property type="entry name" value="Phosphorylase Kinase, domain 1"/>
    <property type="match status" value="1"/>
</dbReference>
<feature type="region of interest" description="Disordered" evidence="12">
    <location>
        <begin position="549"/>
        <end position="592"/>
    </location>
</feature>
<dbReference type="PROSITE" id="PS00108">
    <property type="entry name" value="PROTEIN_KINASE_ST"/>
    <property type="match status" value="1"/>
</dbReference>
<evidence type="ECO:0000313" key="14">
    <source>
        <dbReference type="EMBL" id="CAI2359189.1"/>
    </source>
</evidence>
<sequence>MPTAEAKNKMDNYKVIDTIGKGAYSNVYKVKRKSDGQIYALKKVLLKGLSKKEKENALNEVRILASVQHQNIISYKECILEESPAALCIIMEYCDGGDLYQKIVEQKKKKKLFSEADIWETFIQIVKGLNALHNKKILHRDLKCANVFVNKDGTVKLGDLNVSKVAKMGLVYTQTGTPYYASPEVWQDKPYDHRSDIWSLGCVIYEMITLRPPFTATSMQELANKVKKGSYQKIPSVFSRDLGTVVATLLKVSPLMRPSCEQILHMPAVEEHLTDEETKEICIDLLNTIKIPRNMSLLQQKLPASQFENEKVEEEPEEDNYEDDFERIPSSGEKKKSHPESIGSGAMAKPPKADKTERPRRRPKGLPPTAPSHRVIPPMPQSNRDREVGELNISKSKASSRHSHNRKSSKSKRVIEESLKKNRRNPKTTEAQLPQPVKAPPTNLYDKRYRMYSKDGMGPKKVSEIYRMRAKEVENQEKRMNKELRNNRDYASKKSCRKAMQYHQNAVIDPTQNASKLNQMIGQRQIDSHNIQKRRYQPLSENYRGINNKISLQNNPDEEPQQPRPQYNLIGKAGARGGSSITPNSNSNHGMISSRLKENYKNSEISYKLRGNPPRGLNQYSSGSSHRSQPVLNGLRNNLSRKYVSNKHTTSDQPLAPLRPPPNALNHGRVDLGSAKKKCRMNYKHQYRIKPSSAKVPTWWG</sequence>
<feature type="coiled-coil region" evidence="11">
    <location>
        <begin position="463"/>
        <end position="493"/>
    </location>
</feature>
<keyword evidence="7 10" id="KW-0067">ATP-binding</keyword>
<feature type="region of interest" description="Disordered" evidence="12">
    <location>
        <begin position="646"/>
        <end position="670"/>
    </location>
</feature>
<evidence type="ECO:0000256" key="3">
    <source>
        <dbReference type="ARBA" id="ARBA00022527"/>
    </source>
</evidence>
<evidence type="ECO:0000256" key="10">
    <source>
        <dbReference type="PROSITE-ProRule" id="PRU10141"/>
    </source>
</evidence>
<keyword evidence="4" id="KW-0808">Transferase</keyword>